<sequence>MNTLLRSGRKLSSSRSAAGFTLLEVLIAMLVLAFGLLGFALLQTMSVRFTQSANQRTKATDLAYDLLDQMRSNRLLAAQYTAATFPDTATGNVCLIATGSQSVTQKIAAWQCTVRRSLGEGSSANVTLINGQATVTLTWGDQRWERDTARTQGAYNTGTLTLTSRL</sequence>
<dbReference type="NCBIfam" id="TIGR02523">
    <property type="entry name" value="type_IV_pilV"/>
    <property type="match status" value="1"/>
</dbReference>
<evidence type="ECO:0000313" key="2">
    <source>
        <dbReference type="EMBL" id="MEL1263761.1"/>
    </source>
</evidence>
<keyword evidence="1" id="KW-0472">Membrane</keyword>
<name>A0ABU9J010_9GAMM</name>
<gene>
    <name evidence="2" type="primary">pilV</name>
    <name evidence="2" type="ORF">AAD027_05140</name>
</gene>
<keyword evidence="3" id="KW-1185">Reference proteome</keyword>
<accession>A0ABU9J010</accession>
<feature type="transmembrane region" description="Helical" evidence="1">
    <location>
        <begin position="20"/>
        <end position="42"/>
    </location>
</feature>
<dbReference type="PROSITE" id="PS00409">
    <property type="entry name" value="PROKAR_NTER_METHYL"/>
    <property type="match status" value="1"/>
</dbReference>
<dbReference type="RefSeq" id="WP_341724949.1">
    <property type="nucleotide sequence ID" value="NZ_JBBWWT010000002.1"/>
</dbReference>
<evidence type="ECO:0000313" key="3">
    <source>
        <dbReference type="Proteomes" id="UP001459204"/>
    </source>
</evidence>
<dbReference type="EMBL" id="JBBWWT010000002">
    <property type="protein sequence ID" value="MEL1263761.1"/>
    <property type="molecule type" value="Genomic_DNA"/>
</dbReference>
<evidence type="ECO:0000256" key="1">
    <source>
        <dbReference type="SAM" id="Phobius"/>
    </source>
</evidence>
<dbReference type="InterPro" id="IPR013362">
    <property type="entry name" value="Pilus_4_PilV"/>
</dbReference>
<dbReference type="Pfam" id="PF07963">
    <property type="entry name" value="N_methyl"/>
    <property type="match status" value="1"/>
</dbReference>
<protein>
    <submittedName>
        <fullName evidence="2">Type IV pilus modification protein PilV</fullName>
    </submittedName>
</protein>
<keyword evidence="1" id="KW-1133">Transmembrane helix</keyword>
<organism evidence="2 3">
    <name type="scientific">Pseudoxanthomonas putridarboris</name>
    <dbReference type="NCBI Taxonomy" id="752605"/>
    <lineage>
        <taxon>Bacteria</taxon>
        <taxon>Pseudomonadati</taxon>
        <taxon>Pseudomonadota</taxon>
        <taxon>Gammaproteobacteria</taxon>
        <taxon>Lysobacterales</taxon>
        <taxon>Lysobacteraceae</taxon>
        <taxon>Pseudoxanthomonas</taxon>
    </lineage>
</organism>
<comment type="caution">
    <text evidence="2">The sequence shown here is derived from an EMBL/GenBank/DDBJ whole genome shotgun (WGS) entry which is preliminary data.</text>
</comment>
<dbReference type="NCBIfam" id="TIGR02532">
    <property type="entry name" value="IV_pilin_GFxxxE"/>
    <property type="match status" value="1"/>
</dbReference>
<proteinExistence type="predicted"/>
<dbReference type="Proteomes" id="UP001459204">
    <property type="component" value="Unassembled WGS sequence"/>
</dbReference>
<keyword evidence="1" id="KW-0812">Transmembrane</keyword>
<dbReference type="InterPro" id="IPR012902">
    <property type="entry name" value="N_methyl_site"/>
</dbReference>
<reference evidence="2 3" key="1">
    <citation type="submission" date="2024-04" db="EMBL/GenBank/DDBJ databases">
        <title>Draft genome sequence of Pseudoxanthomonas putridarboris WD12.</title>
        <authorList>
            <person name="Oh J."/>
        </authorList>
    </citation>
    <scope>NUCLEOTIDE SEQUENCE [LARGE SCALE GENOMIC DNA]</scope>
    <source>
        <strain evidence="2 3">WD12</strain>
    </source>
</reference>